<keyword evidence="1" id="KW-0812">Transmembrane</keyword>
<dbReference type="PANTHER" id="PTHR37305:SF1">
    <property type="entry name" value="MEMBRANE PROTEIN"/>
    <property type="match status" value="1"/>
</dbReference>
<reference evidence="2" key="1">
    <citation type="submission" date="2023-04" db="EMBL/GenBank/DDBJ databases">
        <title>Assessment of the microbiological origin of a defect in Grana Padano cheese.</title>
        <authorList>
            <person name="Zago M."/>
            <person name="Rossetti L."/>
            <person name="Bonvini B."/>
            <person name="Carminati D."/>
            <person name="Giraffa G."/>
        </authorList>
    </citation>
    <scope>NUCLEOTIDE SEQUENCE</scope>
    <source>
        <strain evidence="2">4990</strain>
    </source>
</reference>
<protein>
    <submittedName>
        <fullName evidence="2">ABC transporter permease subunit</fullName>
    </submittedName>
</protein>
<feature type="transmembrane region" description="Helical" evidence="1">
    <location>
        <begin position="66"/>
        <end position="85"/>
    </location>
</feature>
<dbReference type="AlphaFoldDB" id="A0AAE4FHG4"/>
<dbReference type="RefSeq" id="WP_310942897.1">
    <property type="nucleotide sequence ID" value="NZ_JARUIS010000003.1"/>
</dbReference>
<feature type="transmembrane region" description="Helical" evidence="1">
    <location>
        <begin position="161"/>
        <end position="186"/>
    </location>
</feature>
<evidence type="ECO:0000313" key="3">
    <source>
        <dbReference type="Proteomes" id="UP001182303"/>
    </source>
</evidence>
<accession>A0AAE4FHG4</accession>
<evidence type="ECO:0000256" key="1">
    <source>
        <dbReference type="SAM" id="Phobius"/>
    </source>
</evidence>
<name>A0AAE4FHG4_CLOSG</name>
<proteinExistence type="predicted"/>
<dbReference type="EMBL" id="JARUIS010000003">
    <property type="protein sequence ID" value="MDS1002563.1"/>
    <property type="molecule type" value="Genomic_DNA"/>
</dbReference>
<feature type="transmembrane region" description="Helical" evidence="1">
    <location>
        <begin position="236"/>
        <end position="256"/>
    </location>
</feature>
<comment type="caution">
    <text evidence="2">The sequence shown here is derived from an EMBL/GenBank/DDBJ whole genome shotgun (WGS) entry which is preliminary data.</text>
</comment>
<organism evidence="2 3">
    <name type="scientific">Clostridium sporogenes</name>
    <dbReference type="NCBI Taxonomy" id="1509"/>
    <lineage>
        <taxon>Bacteria</taxon>
        <taxon>Bacillati</taxon>
        <taxon>Bacillota</taxon>
        <taxon>Clostridia</taxon>
        <taxon>Eubacteriales</taxon>
        <taxon>Clostridiaceae</taxon>
        <taxon>Clostridium</taxon>
    </lineage>
</organism>
<feature type="transmembrane region" description="Helical" evidence="1">
    <location>
        <begin position="193"/>
        <end position="211"/>
    </location>
</feature>
<feature type="transmembrane region" description="Helical" evidence="1">
    <location>
        <begin position="120"/>
        <end position="141"/>
    </location>
</feature>
<dbReference type="PANTHER" id="PTHR37305">
    <property type="entry name" value="INTEGRAL MEMBRANE PROTEIN-RELATED"/>
    <property type="match status" value="1"/>
</dbReference>
<gene>
    <name evidence="2" type="ORF">P9J83_03475</name>
</gene>
<feature type="transmembrane region" description="Helical" evidence="1">
    <location>
        <begin position="21"/>
        <end position="46"/>
    </location>
</feature>
<dbReference type="Pfam" id="PF12679">
    <property type="entry name" value="ABC2_membrane_2"/>
    <property type="match status" value="1"/>
</dbReference>
<evidence type="ECO:0000313" key="2">
    <source>
        <dbReference type="EMBL" id="MDS1002563.1"/>
    </source>
</evidence>
<keyword evidence="1" id="KW-0472">Membrane</keyword>
<keyword evidence="1" id="KW-1133">Transmembrane helix</keyword>
<dbReference type="Proteomes" id="UP001182303">
    <property type="component" value="Unassembled WGS sequence"/>
</dbReference>
<sequence length="262" mass="29581">MKELIISEFLRMKGRKKNRTSFIILLVGFIFSICWYKTFGAGIGFYTAGRFACISTKINSLDLPIFAMKDIASMLFLIVLPMIFIDSLSGEYESGAYRLILIRPYSKVKLWFSKLIVQDLFSLVIFVVFFIISVITGYILFPKVTVTTFYNTPKVYDQLGALVYNFKVVALMYLVSIAILALVSLISSIVSKSLAAFFIVICSLIGGIYIGHGLEVIFLPFHNIIKLLSLGKRADFYIPVVSCLFICSFLSTLIFTRKDLKC</sequence>